<evidence type="ECO:0000256" key="7">
    <source>
        <dbReference type="PROSITE-ProRule" id="PRU01142"/>
    </source>
</evidence>
<evidence type="ECO:0000256" key="6">
    <source>
        <dbReference type="PROSITE-ProRule" id="PRU00723"/>
    </source>
</evidence>
<protein>
    <recommendedName>
        <fullName evidence="8">Optineurin</fullName>
    </recommendedName>
</protein>
<dbReference type="InterPro" id="IPR034735">
    <property type="entry name" value="NEMO_ZF"/>
</dbReference>
<evidence type="ECO:0000313" key="13">
    <source>
        <dbReference type="EMBL" id="SBR38730.1"/>
    </source>
</evidence>
<dbReference type="PANTHER" id="PTHR31553:SF2">
    <property type="entry name" value="OPTINEURIN"/>
    <property type="match status" value="1"/>
</dbReference>
<accession>A0A1A8L1P1</accession>
<evidence type="ECO:0000256" key="8">
    <source>
        <dbReference type="RuleBase" id="RU367122"/>
    </source>
</evidence>
<dbReference type="GO" id="GO:0005776">
    <property type="term" value="C:autophagosome"/>
    <property type="evidence" value="ECO:0007669"/>
    <property type="project" value="UniProtKB-SubCell"/>
</dbReference>
<dbReference type="Pfam" id="PF25261">
    <property type="entry name" value="zf-CCCH_PARP12"/>
    <property type="match status" value="1"/>
</dbReference>
<feature type="region of interest" description="Disordered" evidence="10">
    <location>
        <begin position="384"/>
        <end position="427"/>
    </location>
</feature>
<dbReference type="PROSITE" id="PS51801">
    <property type="entry name" value="ZF_CCHC_NOA"/>
    <property type="match status" value="1"/>
</dbReference>
<dbReference type="GO" id="GO:0048471">
    <property type="term" value="C:perinuclear region of cytoplasm"/>
    <property type="evidence" value="ECO:0007669"/>
    <property type="project" value="UniProtKB-SubCell"/>
</dbReference>
<dbReference type="PROSITE" id="PS50103">
    <property type="entry name" value="ZF_C3H1"/>
    <property type="match status" value="1"/>
</dbReference>
<dbReference type="GO" id="GO:0070530">
    <property type="term" value="F:K63-linked polyubiquitin modification-dependent protein binding"/>
    <property type="evidence" value="ECO:0007669"/>
    <property type="project" value="InterPro"/>
</dbReference>
<evidence type="ECO:0000256" key="2">
    <source>
        <dbReference type="ARBA" id="ARBA00022723"/>
    </source>
</evidence>
<comment type="subcellular location">
    <subcellularLocation>
        <location evidence="8">Cytoplasm</location>
        <location evidence="8">Perinuclear region</location>
    </subcellularLocation>
    <subcellularLocation>
        <location evidence="8">Golgi apparatus</location>
    </subcellularLocation>
    <subcellularLocation>
        <location evidence="8">Golgi apparatus</location>
        <location evidence="8">trans-Golgi network</location>
    </subcellularLocation>
    <subcellularLocation>
        <location evidence="8">Cytoplasmic vesicle</location>
        <location evidence="8">Autophagosome</location>
    </subcellularLocation>
    <subcellularLocation>
        <location evidence="8">Cytoplasmic vesicle</location>
    </subcellularLocation>
    <subcellularLocation>
        <location evidence="8">Recycling endosome</location>
    </subcellularLocation>
</comment>
<dbReference type="GO" id="GO:0055037">
    <property type="term" value="C:recycling endosome"/>
    <property type="evidence" value="ECO:0007669"/>
    <property type="project" value="UniProtKB-SubCell"/>
</dbReference>
<feature type="coiled-coil region" evidence="9">
    <location>
        <begin position="519"/>
        <end position="580"/>
    </location>
</feature>
<evidence type="ECO:0000259" key="11">
    <source>
        <dbReference type="PROSITE" id="PS50103"/>
    </source>
</evidence>
<dbReference type="Pfam" id="PF18414">
    <property type="entry name" value="zf_C2H2_10"/>
    <property type="match status" value="1"/>
</dbReference>
<dbReference type="GO" id="GO:0008270">
    <property type="term" value="F:zinc ion binding"/>
    <property type="evidence" value="ECO:0007669"/>
    <property type="project" value="UniProtKB-KW"/>
</dbReference>
<dbReference type="Gene3D" id="1.20.5.990">
    <property type="entry name" value="Nemo cc2-lz domain - 1d5 darpin complex"/>
    <property type="match status" value="1"/>
</dbReference>
<evidence type="ECO:0000259" key="12">
    <source>
        <dbReference type="PROSITE" id="PS51801"/>
    </source>
</evidence>
<keyword evidence="8" id="KW-0967">Endosome</keyword>
<keyword evidence="8" id="KW-0333">Golgi apparatus</keyword>
<feature type="compositionally biased region" description="Polar residues" evidence="10">
    <location>
        <begin position="285"/>
        <end position="297"/>
    </location>
</feature>
<keyword evidence="3 7" id="KW-0863">Zinc-finger</keyword>
<name>A0A1A8L1P1_9TELE</name>
<dbReference type="Pfam" id="PF16516">
    <property type="entry name" value="CC2-LZ"/>
    <property type="match status" value="1"/>
</dbReference>
<feature type="coiled-coil region" evidence="9">
    <location>
        <begin position="612"/>
        <end position="646"/>
    </location>
</feature>
<evidence type="ECO:0000256" key="9">
    <source>
        <dbReference type="SAM" id="Coils"/>
    </source>
</evidence>
<dbReference type="InterPro" id="IPR000571">
    <property type="entry name" value="Znf_CCCH"/>
</dbReference>
<keyword evidence="1 8" id="KW-0963">Cytoplasm</keyword>
<feature type="region of interest" description="Disordered" evidence="10">
    <location>
        <begin position="216"/>
        <end position="242"/>
    </location>
</feature>
<proteinExistence type="predicted"/>
<reference evidence="13" key="2">
    <citation type="submission" date="2016-06" db="EMBL/GenBank/DDBJ databases">
        <title>The genome of a short-lived fish provides insights into sex chromosome evolution and the genetic control of aging.</title>
        <authorList>
            <person name="Reichwald K."/>
            <person name="Felder M."/>
            <person name="Petzold A."/>
            <person name="Koch P."/>
            <person name="Groth M."/>
            <person name="Platzer M."/>
        </authorList>
    </citation>
    <scope>NUCLEOTIDE SEQUENCE</scope>
    <source>
        <tissue evidence="13">Brain</tissue>
    </source>
</reference>
<dbReference type="EMBL" id="HAEF01001348">
    <property type="protein sequence ID" value="SBR38730.1"/>
    <property type="molecule type" value="Transcribed_RNA"/>
</dbReference>
<feature type="domain" description="C3H1-type" evidence="11">
    <location>
        <begin position="75"/>
        <end position="101"/>
    </location>
</feature>
<keyword evidence="8" id="KW-0968">Cytoplasmic vesicle</keyword>
<feature type="compositionally biased region" description="Acidic residues" evidence="10">
    <location>
        <begin position="411"/>
        <end position="427"/>
    </location>
</feature>
<dbReference type="GO" id="GO:0090161">
    <property type="term" value="P:Golgi ribbon formation"/>
    <property type="evidence" value="ECO:0007669"/>
    <property type="project" value="TreeGrafter"/>
</dbReference>
<dbReference type="InterPro" id="IPR057602">
    <property type="entry name" value="Zfn-CCCH_PARP12"/>
</dbReference>
<feature type="compositionally biased region" description="Polar residues" evidence="10">
    <location>
        <begin position="334"/>
        <end position="343"/>
    </location>
</feature>
<reference evidence="13" key="1">
    <citation type="submission" date="2016-05" db="EMBL/GenBank/DDBJ databases">
        <authorList>
            <person name="Lavstsen T."/>
            <person name="Jespersen J.S."/>
        </authorList>
    </citation>
    <scope>NUCLEOTIDE SEQUENCE</scope>
    <source>
        <tissue evidence="13">Brain</tissue>
    </source>
</reference>
<keyword evidence="5 9" id="KW-0175">Coiled coil</keyword>
<gene>
    <name evidence="13" type="primary">OPTN</name>
</gene>
<evidence type="ECO:0000256" key="4">
    <source>
        <dbReference type="ARBA" id="ARBA00022833"/>
    </source>
</evidence>
<dbReference type="AlphaFoldDB" id="A0A1A8L1P1"/>
<feature type="domain" description="CCHC NOA-type" evidence="12">
    <location>
        <begin position="679"/>
        <end position="709"/>
    </location>
</feature>
<dbReference type="Gene3D" id="1.20.5.390">
    <property type="entry name" value="L1 transposable element, trimerization domain"/>
    <property type="match status" value="1"/>
</dbReference>
<evidence type="ECO:0000256" key="1">
    <source>
        <dbReference type="ARBA" id="ARBA00022490"/>
    </source>
</evidence>
<feature type="zinc finger region" description="C3H1-type" evidence="6">
    <location>
        <begin position="75"/>
        <end position="101"/>
    </location>
</feature>
<feature type="region of interest" description="Disordered" evidence="10">
    <location>
        <begin position="331"/>
        <end position="355"/>
    </location>
</feature>
<sequence length="709" mass="81251">MESDILKFICANQGAVDAEELKFNLFPSESTNEVISNQKKFVLYSVNGKQKVVARTSLRLCRNKECPGPCGGLHLCKNYLFSGTCQFLQQGRTCRFSHDLNSYNNQRLLKEHELECLDRVELCTLLLQSEHTLLPSICHDYNNGDGEFGRCQSGISCARLHICERYLNLDCSCIRSHDFYDPQPLKTLYDKGLPDSIICSLKAVYANKAALRNSGSRAQSHDGVEQRHWYPGSGRGASRGNRGYRSNRGNWTFYGSLLQQQRTSSIGEIHTHVDFFNRSKEDRPNNTSQQRDPNSFYTDARRNYAPNRRRLTNWDQSLAFRGRGIYHHRLPRARSNNDISAAGSNDGDEQSSRQRLKHINDQSDKAHIKMPNRCQVQEGGQWTHLSSDNETHELQNQSRTKELEESRCEVEETTQTESEEESELELEAASEVENLKSQVRTLFKDLQQAQCKLEEAEGMKKNLQDRCRDLEQEVVSLKAQLVEKQVVPSEKNRLELHLVSEQTPSQLEQREGGEERNNLAQLKDAYTKLFEDYNELKEEKKKRESRLVEKELADDLQERLTAAEEALAVKQSKIDEMKQEMFSKEKDLETISVFQAQAEVYSSDFYAERAAREKLHEEKERLAAQLEFVKKQNSQLQEEMDSLGRRSLNEMQRRHGTTGGSPHGAGASLVGRGADWQHQGNIPEHACPKCNEILPDLDSLQIHIMDCIN</sequence>
<keyword evidence="4 6" id="KW-0862">Zinc</keyword>
<dbReference type="InterPro" id="IPR032419">
    <property type="entry name" value="CC2-LZ_dom"/>
</dbReference>
<keyword evidence="2 6" id="KW-0479">Metal-binding</keyword>
<evidence type="ECO:0000256" key="10">
    <source>
        <dbReference type="SAM" id="MobiDB-lite"/>
    </source>
</evidence>
<dbReference type="GO" id="GO:0005634">
    <property type="term" value="C:nucleus"/>
    <property type="evidence" value="ECO:0007669"/>
    <property type="project" value="TreeGrafter"/>
</dbReference>
<dbReference type="PANTHER" id="PTHR31553">
    <property type="entry name" value="NF-KAPPA-B ESSENTIAL MODULATOR"/>
    <property type="match status" value="1"/>
</dbReference>
<dbReference type="InterPro" id="IPR051301">
    <property type="entry name" value="Optineurin/NFkB_EssMod"/>
</dbReference>
<feature type="compositionally biased region" description="Basic and acidic residues" evidence="10">
    <location>
        <begin position="387"/>
        <end position="410"/>
    </location>
</feature>
<dbReference type="GO" id="GO:0034067">
    <property type="term" value="P:protein localization to Golgi apparatus"/>
    <property type="evidence" value="ECO:0007669"/>
    <property type="project" value="TreeGrafter"/>
</dbReference>
<organism evidence="13">
    <name type="scientific">Nothobranchius pienaari</name>
    <dbReference type="NCBI Taxonomy" id="704102"/>
    <lineage>
        <taxon>Eukaryota</taxon>
        <taxon>Metazoa</taxon>
        <taxon>Chordata</taxon>
        <taxon>Craniata</taxon>
        <taxon>Vertebrata</taxon>
        <taxon>Euteleostomi</taxon>
        <taxon>Actinopterygii</taxon>
        <taxon>Neopterygii</taxon>
        <taxon>Teleostei</taxon>
        <taxon>Neoteleostei</taxon>
        <taxon>Acanthomorphata</taxon>
        <taxon>Ovalentaria</taxon>
        <taxon>Atherinomorphae</taxon>
        <taxon>Cyprinodontiformes</taxon>
        <taxon>Nothobranchiidae</taxon>
        <taxon>Nothobranchius</taxon>
    </lineage>
</organism>
<evidence type="ECO:0000256" key="5">
    <source>
        <dbReference type="ARBA" id="ARBA00023054"/>
    </source>
</evidence>
<comment type="function">
    <text evidence="8">May act by regulating membrane trafficking and cellular morphogenesis.</text>
</comment>
<dbReference type="CDD" id="cd09803">
    <property type="entry name" value="UBAN"/>
    <property type="match status" value="1"/>
</dbReference>
<feature type="region of interest" description="Disordered" evidence="10">
    <location>
        <begin position="276"/>
        <end position="308"/>
    </location>
</feature>
<evidence type="ECO:0000256" key="3">
    <source>
        <dbReference type="ARBA" id="ARBA00022771"/>
    </source>
</evidence>
<dbReference type="GO" id="GO:0005794">
    <property type="term" value="C:Golgi apparatus"/>
    <property type="evidence" value="ECO:0007669"/>
    <property type="project" value="UniProtKB-SubCell"/>
</dbReference>
<feature type="compositionally biased region" description="Basic and acidic residues" evidence="10">
    <location>
        <begin position="219"/>
        <end position="228"/>
    </location>
</feature>
<dbReference type="GO" id="GO:0043122">
    <property type="term" value="P:regulation of canonical NF-kappaB signal transduction"/>
    <property type="evidence" value="ECO:0007669"/>
    <property type="project" value="TreeGrafter"/>
</dbReference>